<evidence type="ECO:0000256" key="9">
    <source>
        <dbReference type="ARBA" id="ARBA00023136"/>
    </source>
</evidence>
<evidence type="ECO:0000313" key="13">
    <source>
        <dbReference type="Proteomes" id="UP000028091"/>
    </source>
</evidence>
<keyword evidence="6 11" id="KW-0560">Oxidoreductase</keyword>
<evidence type="ECO:0000256" key="3">
    <source>
        <dbReference type="ARBA" id="ARBA00022692"/>
    </source>
</evidence>
<organism evidence="12 13">
    <name type="scientific">Bacillus zhangzhouensis</name>
    <dbReference type="NCBI Taxonomy" id="1178540"/>
    <lineage>
        <taxon>Bacteria</taxon>
        <taxon>Bacillati</taxon>
        <taxon>Bacillota</taxon>
        <taxon>Bacilli</taxon>
        <taxon>Bacillales</taxon>
        <taxon>Bacillaceae</taxon>
        <taxon>Bacillus</taxon>
    </lineage>
</organism>
<keyword evidence="5 11" id="KW-1133">Transmembrane helix</keyword>
<evidence type="ECO:0000256" key="1">
    <source>
        <dbReference type="ARBA" id="ARBA00004141"/>
    </source>
</evidence>
<keyword evidence="2 11" id="KW-1003">Cell membrane</keyword>
<feature type="transmembrane region" description="Helical" evidence="11">
    <location>
        <begin position="272"/>
        <end position="296"/>
    </location>
</feature>
<dbReference type="OrthoDB" id="9816428at2"/>
<dbReference type="eggNOG" id="COG1612">
    <property type="taxonomic scope" value="Bacteria"/>
</dbReference>
<protein>
    <recommendedName>
        <fullName evidence="11">Heme A synthase</fullName>
        <shortName evidence="11">HAS</shortName>
        <ecNumber evidence="11">1.17.99.9</ecNumber>
    </recommendedName>
    <alternativeName>
        <fullName evidence="11">Cytochrome aa3-controlling protein</fullName>
    </alternativeName>
</protein>
<dbReference type="UniPathway" id="UPA00269">
    <property type="reaction ID" value="UER00713"/>
</dbReference>
<name>A0A081LFG6_9BACI</name>
<dbReference type="PANTHER" id="PTHR35457">
    <property type="entry name" value="HEME A SYNTHASE"/>
    <property type="match status" value="1"/>
</dbReference>
<comment type="catalytic activity">
    <reaction evidence="11">
        <text>Fe(II)-heme o + 2 A + H2O = Fe(II)-heme a + 2 AH2</text>
        <dbReference type="Rhea" id="RHEA:63388"/>
        <dbReference type="ChEBI" id="CHEBI:13193"/>
        <dbReference type="ChEBI" id="CHEBI:15377"/>
        <dbReference type="ChEBI" id="CHEBI:17499"/>
        <dbReference type="ChEBI" id="CHEBI:60530"/>
        <dbReference type="ChEBI" id="CHEBI:61715"/>
        <dbReference type="EC" id="1.17.99.9"/>
    </reaction>
</comment>
<feature type="binding site" description="axial binding residue" evidence="11">
    <location>
        <position position="215"/>
    </location>
    <ligand>
        <name>heme</name>
        <dbReference type="ChEBI" id="CHEBI:30413"/>
    </ligand>
    <ligandPart>
        <name>Fe</name>
        <dbReference type="ChEBI" id="CHEBI:18248"/>
    </ligandPart>
</feature>
<dbReference type="GO" id="GO:0005886">
    <property type="term" value="C:plasma membrane"/>
    <property type="evidence" value="ECO:0007669"/>
    <property type="project" value="UniProtKB-SubCell"/>
</dbReference>
<comment type="pathway">
    <text evidence="11">Porphyrin-containing compound metabolism; heme A biosynthesis; heme A from heme O: step 1/1.</text>
</comment>
<dbReference type="RefSeq" id="WP_034318066.1">
    <property type="nucleotide sequence ID" value="NZ_JAVIKA010000002.1"/>
</dbReference>
<evidence type="ECO:0000313" key="12">
    <source>
        <dbReference type="EMBL" id="KEP27992.1"/>
    </source>
</evidence>
<proteinExistence type="inferred from homology"/>
<dbReference type="EMBL" id="JOTP01000002">
    <property type="protein sequence ID" value="KEP27992.1"/>
    <property type="molecule type" value="Genomic_DNA"/>
</dbReference>
<feature type="transmembrane region" description="Helical" evidence="11">
    <location>
        <begin position="7"/>
        <end position="26"/>
    </location>
</feature>
<comment type="caution">
    <text evidence="12">The sequence shown here is derived from an EMBL/GenBank/DDBJ whole genome shotgun (WGS) entry which is preliminary data.</text>
</comment>
<comment type="similarity">
    <text evidence="11">Belongs to the COX15/CtaA family. Type 1 subfamily.</text>
</comment>
<feature type="transmembrane region" description="Helical" evidence="11">
    <location>
        <begin position="213"/>
        <end position="231"/>
    </location>
</feature>
<evidence type="ECO:0000256" key="2">
    <source>
        <dbReference type="ARBA" id="ARBA00022475"/>
    </source>
</evidence>
<comment type="subunit">
    <text evidence="11">Interacts with CtaB.</text>
</comment>
<dbReference type="HAMAP" id="MF_01664">
    <property type="entry name" value="HemeA_synth_type1"/>
    <property type="match status" value="1"/>
</dbReference>
<keyword evidence="10" id="KW-1015">Disulfide bond</keyword>
<evidence type="ECO:0000256" key="8">
    <source>
        <dbReference type="ARBA" id="ARBA00023133"/>
    </source>
</evidence>
<dbReference type="Proteomes" id="UP000028091">
    <property type="component" value="Unassembled WGS sequence"/>
</dbReference>
<reference evidence="12 13" key="1">
    <citation type="submission" date="2012-09" db="EMBL/GenBank/DDBJ databases">
        <title>Genome Sequence of Bacillus sp. DW5-4.</title>
        <authorList>
            <person name="Lai Q."/>
            <person name="Liu Y."/>
            <person name="Shao Z."/>
        </authorList>
    </citation>
    <scope>NUCLEOTIDE SEQUENCE [LARGE SCALE GENOMIC DNA]</scope>
    <source>
        <strain evidence="12 13">DW5-4</strain>
    </source>
</reference>
<dbReference type="InterPro" id="IPR050450">
    <property type="entry name" value="COX15/CtaA_HemeA_synthase"/>
</dbReference>
<dbReference type="GO" id="GO:0006784">
    <property type="term" value="P:heme A biosynthetic process"/>
    <property type="evidence" value="ECO:0007669"/>
    <property type="project" value="UniProtKB-UniRule"/>
</dbReference>
<evidence type="ECO:0000256" key="6">
    <source>
        <dbReference type="ARBA" id="ARBA00023002"/>
    </source>
</evidence>
<keyword evidence="9 11" id="KW-0472">Membrane</keyword>
<keyword evidence="8 11" id="KW-0350">Heme biosynthesis</keyword>
<evidence type="ECO:0000256" key="10">
    <source>
        <dbReference type="ARBA" id="ARBA00023157"/>
    </source>
</evidence>
<feature type="binding site" description="axial binding residue" evidence="11">
    <location>
        <position position="277"/>
    </location>
    <ligand>
        <name>heme</name>
        <dbReference type="ChEBI" id="CHEBI:30413"/>
    </ligand>
    <ligandPart>
        <name>Fe</name>
        <dbReference type="ChEBI" id="CHEBI:18248"/>
    </ligandPart>
</feature>
<keyword evidence="3 11" id="KW-0812">Transmembrane</keyword>
<comment type="cofactor">
    <cofactor evidence="11">
        <name>heme b</name>
        <dbReference type="ChEBI" id="CHEBI:60344"/>
    </cofactor>
</comment>
<evidence type="ECO:0000256" key="7">
    <source>
        <dbReference type="ARBA" id="ARBA00023004"/>
    </source>
</evidence>
<feature type="transmembrane region" description="Helical" evidence="11">
    <location>
        <begin position="243"/>
        <end position="266"/>
    </location>
</feature>
<evidence type="ECO:0000256" key="11">
    <source>
        <dbReference type="HAMAP-Rule" id="MF_01664"/>
    </source>
</evidence>
<feature type="transmembrane region" description="Helical" evidence="11">
    <location>
        <begin position="163"/>
        <end position="182"/>
    </location>
</feature>
<feature type="transmembrane region" description="Helical" evidence="11">
    <location>
        <begin position="58"/>
        <end position="79"/>
    </location>
</feature>
<dbReference type="PANTHER" id="PTHR35457:SF1">
    <property type="entry name" value="HEME A SYNTHASE"/>
    <property type="match status" value="1"/>
</dbReference>
<sequence length="307" mass="34460">MKFALRLLSVVTTFVMLIVLIGGALVTKTGSGLGCGRQWPLCHGRFFPEMNPASIIEWSHRMSTGVSTILVLALAILCWKKISPVFRETKFLVIMSIIFLLLQALLGALAVVFGSNALVMALHFGISLISFASILLLALLVFEATRSETKLVKPLHIGKRMQFHIYGLITYTYIVVYTGAYVRHTKSSLACSVFPFCSKDGALPTYFNQWVQMSHRAAALLLFVWIFIAMIHAIKHYKDQKQLYYGWIISAILITLQAISGVMSVYSHLALGYALAHSFFISCLFGVLCYFCLLIARYKYESKEPFR</sequence>
<evidence type="ECO:0000256" key="4">
    <source>
        <dbReference type="ARBA" id="ARBA00022723"/>
    </source>
</evidence>
<dbReference type="GO" id="GO:0120547">
    <property type="term" value="F:heme A synthase activity"/>
    <property type="evidence" value="ECO:0007669"/>
    <property type="project" value="UniProtKB-EC"/>
</dbReference>
<keyword evidence="13" id="KW-1185">Reference proteome</keyword>
<accession>A0A081LFG6</accession>
<evidence type="ECO:0000256" key="5">
    <source>
        <dbReference type="ARBA" id="ARBA00022989"/>
    </source>
</evidence>
<keyword evidence="7 11" id="KW-0408">Iron</keyword>
<dbReference type="InterPro" id="IPR003780">
    <property type="entry name" value="COX15/CtaA_fam"/>
</dbReference>
<dbReference type="EC" id="1.17.99.9" evidence="11"/>
<gene>
    <name evidence="11" type="primary">ctaA</name>
    <name evidence="12" type="ORF">BA70_07920</name>
</gene>
<dbReference type="GO" id="GO:0046872">
    <property type="term" value="F:metal ion binding"/>
    <property type="evidence" value="ECO:0007669"/>
    <property type="project" value="UniProtKB-KW"/>
</dbReference>
<feature type="transmembrane region" description="Helical" evidence="11">
    <location>
        <begin position="120"/>
        <end position="142"/>
    </location>
</feature>
<keyword evidence="4 11" id="KW-0479">Metal-binding</keyword>
<comment type="subcellular location">
    <subcellularLocation>
        <location evidence="11">Cell membrane</location>
        <topology evidence="11">Multi-pass membrane protein</topology>
    </subcellularLocation>
    <subcellularLocation>
        <location evidence="1">Membrane</location>
        <topology evidence="1">Multi-pass membrane protein</topology>
    </subcellularLocation>
</comment>
<dbReference type="AlphaFoldDB" id="A0A081LFG6"/>
<dbReference type="Pfam" id="PF02628">
    <property type="entry name" value="COX15-CtaA"/>
    <property type="match status" value="1"/>
</dbReference>
<dbReference type="InterPro" id="IPR023755">
    <property type="entry name" value="HemeA_Synthase_type1"/>
</dbReference>
<comment type="function">
    <text evidence="11">Catalyzes the conversion of heme O to heme A by two successive hydroxylations of the methyl group at C8. The first hydroxylation forms heme I, the second hydroxylation results in an unstable dihydroxymethyl group, which spontaneously dehydrates, resulting in the formyl group of heme A.</text>
</comment>
<feature type="transmembrane region" description="Helical" evidence="11">
    <location>
        <begin position="91"/>
        <end position="114"/>
    </location>
</feature>